<comment type="caution">
    <text evidence="6">The sequence shown here is derived from an EMBL/GenBank/DDBJ whole genome shotgun (WGS) entry which is preliminary data.</text>
</comment>
<evidence type="ECO:0000256" key="1">
    <source>
        <dbReference type="ARBA" id="ARBA00004651"/>
    </source>
</evidence>
<evidence type="ECO:0000256" key="3">
    <source>
        <dbReference type="ARBA" id="ARBA00022989"/>
    </source>
</evidence>
<dbReference type="GO" id="GO:0005886">
    <property type="term" value="C:plasma membrane"/>
    <property type="evidence" value="ECO:0007669"/>
    <property type="project" value="UniProtKB-SubCell"/>
</dbReference>
<protein>
    <submittedName>
        <fullName evidence="6">Putative MFS family arabinose efflux permease</fullName>
    </submittedName>
</protein>
<dbReference type="InterPro" id="IPR011701">
    <property type="entry name" value="MFS"/>
</dbReference>
<dbReference type="PANTHER" id="PTHR23531">
    <property type="entry name" value="QUINOLENE RESISTANCE PROTEIN NORA"/>
    <property type="match status" value="1"/>
</dbReference>
<comment type="subcellular location">
    <subcellularLocation>
        <location evidence="1">Cell membrane</location>
        <topology evidence="1">Multi-pass membrane protein</topology>
    </subcellularLocation>
</comment>
<dbReference type="GO" id="GO:0022857">
    <property type="term" value="F:transmembrane transporter activity"/>
    <property type="evidence" value="ECO:0007669"/>
    <property type="project" value="InterPro"/>
</dbReference>
<organism evidence="6">
    <name type="scientific">Nocardia globerula</name>
    <dbReference type="NCBI Taxonomy" id="1818"/>
    <lineage>
        <taxon>Bacteria</taxon>
        <taxon>Bacillati</taxon>
        <taxon>Actinomycetota</taxon>
        <taxon>Actinomycetes</taxon>
        <taxon>Mycobacteriales</taxon>
        <taxon>Nocardiaceae</taxon>
        <taxon>Nocardia</taxon>
    </lineage>
</organism>
<dbReference type="AlphaFoldDB" id="A0A652YZG3"/>
<reference evidence="6" key="1">
    <citation type="submission" date="2019-07" db="EMBL/GenBank/DDBJ databases">
        <title>Genomic Encyclopedia of Type Strains, Phase IV (KMG-IV): sequencing the most valuable type-strain genomes for metagenomic binning, comparative biology and taxonomic classification.</title>
        <authorList>
            <person name="Goeker M."/>
        </authorList>
    </citation>
    <scope>NUCLEOTIDE SEQUENCE</scope>
    <source>
        <strain evidence="6">DSM 44596</strain>
    </source>
</reference>
<dbReference type="Pfam" id="PF07690">
    <property type="entry name" value="MFS_1"/>
    <property type="match status" value="1"/>
</dbReference>
<evidence type="ECO:0000256" key="2">
    <source>
        <dbReference type="ARBA" id="ARBA00022692"/>
    </source>
</evidence>
<feature type="domain" description="Major facilitator superfamily (MFS) profile" evidence="5">
    <location>
        <begin position="167"/>
        <end position="405"/>
    </location>
</feature>
<keyword evidence="4" id="KW-0472">Membrane</keyword>
<dbReference type="PROSITE" id="PS50850">
    <property type="entry name" value="MFS"/>
    <property type="match status" value="1"/>
</dbReference>
<gene>
    <name evidence="6" type="ORF">FNL38_1011227</name>
</gene>
<sequence>MVERTSSPGLLRTPGMISVLVMAAAAFGGWSLLLPVVPLVVAQSGGSDALAGAVTGVFMAATVLTQLLVPRLLRTRGYRPVLTAGCLLLGPPSLVLLMSSDSIAALSVSAVRGVGFGLLTVAGGALVAELAPRRILGRATGAQGIAIAASQMAGLPLGLAIAARWSATPVFVLGAVVPALAVIAITRLPKLRAQPTGTSARVSVFTVIVPVVALACVSASFGGLSSLLPIAISDRAAIAGVVLATASGSMLVGRYSAGLISDRFGSGKMLAPALVSATVGLLLFALSVDDGANVVLIGAAVLFGFGFGAVQNESLVMAFSAAGPKRIGSASAIWNIAYDAGTGIGAIALGFVASASGYTWVFIVSASVVALIPALAVAGTSIGRRGDPKPDNHTAGSKIRSYDNL</sequence>
<dbReference type="Gene3D" id="1.20.1250.20">
    <property type="entry name" value="MFS general substrate transporter like domains"/>
    <property type="match status" value="2"/>
</dbReference>
<evidence type="ECO:0000256" key="4">
    <source>
        <dbReference type="ARBA" id="ARBA00023136"/>
    </source>
</evidence>
<accession>A0A652YZG3</accession>
<evidence type="ECO:0000259" key="5">
    <source>
        <dbReference type="PROSITE" id="PS50850"/>
    </source>
</evidence>
<dbReference type="InterPro" id="IPR052714">
    <property type="entry name" value="MFS_Exporter"/>
</dbReference>
<dbReference type="InterPro" id="IPR036259">
    <property type="entry name" value="MFS_trans_sf"/>
</dbReference>
<dbReference type="SUPFAM" id="SSF103473">
    <property type="entry name" value="MFS general substrate transporter"/>
    <property type="match status" value="1"/>
</dbReference>
<evidence type="ECO:0000313" key="6">
    <source>
        <dbReference type="EMBL" id="TYQ08850.1"/>
    </source>
</evidence>
<dbReference type="InterPro" id="IPR020846">
    <property type="entry name" value="MFS_dom"/>
</dbReference>
<dbReference type="PANTHER" id="PTHR23531:SF1">
    <property type="entry name" value="QUINOLENE RESISTANCE PROTEIN NORA"/>
    <property type="match status" value="1"/>
</dbReference>
<proteinExistence type="predicted"/>
<name>A0A652YZG3_NOCGL</name>
<keyword evidence="2" id="KW-0812">Transmembrane</keyword>
<dbReference type="EMBL" id="VNIQ01000001">
    <property type="protein sequence ID" value="TYQ08850.1"/>
    <property type="molecule type" value="Genomic_DNA"/>
</dbReference>
<keyword evidence="3" id="KW-1133">Transmembrane helix</keyword>